<organism evidence="5 6">
    <name type="scientific">Patiria miniata</name>
    <name type="common">Bat star</name>
    <name type="synonym">Asterina miniata</name>
    <dbReference type="NCBI Taxonomy" id="46514"/>
    <lineage>
        <taxon>Eukaryota</taxon>
        <taxon>Metazoa</taxon>
        <taxon>Echinodermata</taxon>
        <taxon>Eleutherozoa</taxon>
        <taxon>Asterozoa</taxon>
        <taxon>Asteroidea</taxon>
        <taxon>Valvatacea</taxon>
        <taxon>Valvatida</taxon>
        <taxon>Asterinidae</taxon>
        <taxon>Patiria</taxon>
    </lineage>
</organism>
<dbReference type="AlphaFoldDB" id="A0A913ZJ69"/>
<keyword evidence="6" id="KW-1185">Reference proteome</keyword>
<evidence type="ECO:0000256" key="1">
    <source>
        <dbReference type="ARBA" id="ARBA00022741"/>
    </source>
</evidence>
<accession>A0A913ZJ69</accession>
<evidence type="ECO:0000256" key="2">
    <source>
        <dbReference type="ARBA" id="ARBA00022840"/>
    </source>
</evidence>
<dbReference type="PROSITE" id="PS50837">
    <property type="entry name" value="NACHT"/>
    <property type="match status" value="1"/>
</dbReference>
<evidence type="ECO:0000313" key="6">
    <source>
        <dbReference type="Proteomes" id="UP000887568"/>
    </source>
</evidence>
<feature type="region of interest" description="Disordered" evidence="3">
    <location>
        <begin position="60"/>
        <end position="226"/>
    </location>
</feature>
<dbReference type="GeneID" id="119724223"/>
<keyword evidence="1" id="KW-0547">Nucleotide-binding</keyword>
<feature type="compositionally biased region" description="Low complexity" evidence="3">
    <location>
        <begin position="190"/>
        <end position="209"/>
    </location>
</feature>
<dbReference type="OrthoDB" id="1394818at2759"/>
<proteinExistence type="predicted"/>
<keyword evidence="2" id="KW-0067">ATP-binding</keyword>
<dbReference type="PANTHER" id="PTHR46312:SF2">
    <property type="entry name" value="NUCLEOTIDE-BINDING OLIGOMERIZATION DOMAIN-CONTAINING PROTEIN 2-LIKE"/>
    <property type="match status" value="1"/>
</dbReference>
<dbReference type="SMART" id="SM00368">
    <property type="entry name" value="LRR_RI"/>
    <property type="match status" value="5"/>
</dbReference>
<evidence type="ECO:0000256" key="3">
    <source>
        <dbReference type="SAM" id="MobiDB-lite"/>
    </source>
</evidence>
<reference evidence="5" key="1">
    <citation type="submission" date="2022-11" db="UniProtKB">
        <authorList>
            <consortium name="EnsemblMetazoa"/>
        </authorList>
    </citation>
    <scope>IDENTIFICATION</scope>
</reference>
<sequence>MDEREARQTTTSQEDATTTEEHRRIQVDVVTTDSQGGTTVPGTVPVAVVQQMLQHMQQISGSGNVPTINPTGYTVTINTSRDNPDQSGQPSVNINVSEKPPSTSQYPPADQSANPPSSSQHPPADQSANPPSSSQHPPADQSENPPSTSQYPPADQSENPQSTPQHPPADQSENPQSTPQHPPADKSENPQSTPQQPTTQQTASQTQEHSSSKKVKFDSPGQDAADSCEKSLRSLYMTTGSYVQLLPWVGDDMKHILDIFTKLQLKTGKGENEFMLASYEDIILLLSRAYHLNPIAILTGLAGSGKTTLFDKIAYDWAVGSSRVLQRYKLVFKLKMHSLDETSGHVTAVFNQLLAEDTCVDKGRLDTFIKHSPMKVLILLDGFDEFKTTSLCESKFGSILNILNRMTLRGCTVLVSTRPSHYDRLVSWDLVQEPFTHVEVLGFNNKSVPEYVNKFFSHEPDKAKGLIDRIKSSDLLSGMAESPLLLLALCLLWRDDGTLVETVSSLFHKGVAFIFKRKEDVSEEEVSRVLVDIGKISLQGVLAPGQLLSFKQSDFKAGVLDMALKAGILTRQRVLGKPATHDSLEFIYNEFSAAMYWQSLLEEHKEKFRKILNQVVSEGPKKFEYLLRFCCRENEACTNVILKALHGSCREKWSLKSEMGRLALHCFCEGQSERLPPDVLIHSFIADQIIIEGLDSDGLESFTYFLKCLAGQPIKKKSGSTHLAKVNKLVVLQCNLTWCAMNLAPTMSSMTNLRSVGLYGCSLTGKHFAKIAESLKDLAKLVELDLSGNDLGGTAESWCKQVKQLKALTKLVLVGCSLNGQDIKHVVEPLKDRPKRAVHEWDVSGYNLGGSADSWCMDAKHWRTLTKMGWGGRSRHGRDMRHGPEPLRDLPNLVLVELDISNNNLGGTAESWCKQVKHWKALKKLGLGGCSLNGEDVKHVAESLKDQRNLVELDLSRNDLGGTTETWCMEVKQLRTLTKLFLGDCSLNGQDIKHVAESLGDLPNFVELDLSNNNLGGTAE</sequence>
<dbReference type="PANTHER" id="PTHR46312">
    <property type="entry name" value="NACHT DOMAIN-CONTAINING PROTEIN"/>
    <property type="match status" value="1"/>
</dbReference>
<name>A0A913ZJ69_PATMI</name>
<evidence type="ECO:0000259" key="4">
    <source>
        <dbReference type="PROSITE" id="PS50837"/>
    </source>
</evidence>
<dbReference type="EnsemblMetazoa" id="XM_038195172.1">
    <property type="protein sequence ID" value="XP_038051100.1"/>
    <property type="gene ID" value="LOC119724223"/>
</dbReference>
<dbReference type="Proteomes" id="UP000887568">
    <property type="component" value="Unplaced"/>
</dbReference>
<dbReference type="SUPFAM" id="SSF52540">
    <property type="entry name" value="P-loop containing nucleoside triphosphate hydrolases"/>
    <property type="match status" value="1"/>
</dbReference>
<dbReference type="SUPFAM" id="SSF52047">
    <property type="entry name" value="RNI-like"/>
    <property type="match status" value="1"/>
</dbReference>
<dbReference type="Pfam" id="PF13516">
    <property type="entry name" value="LRR_6"/>
    <property type="match status" value="2"/>
</dbReference>
<protein>
    <recommendedName>
        <fullName evidence="4">NACHT domain-containing protein</fullName>
    </recommendedName>
</protein>
<dbReference type="OMA" id="FCCRENE"/>
<dbReference type="Pfam" id="PF05729">
    <property type="entry name" value="NACHT"/>
    <property type="match status" value="1"/>
</dbReference>
<dbReference type="InterPro" id="IPR027417">
    <property type="entry name" value="P-loop_NTPase"/>
</dbReference>
<dbReference type="RefSeq" id="XP_038051100.1">
    <property type="nucleotide sequence ID" value="XM_038195172.1"/>
</dbReference>
<dbReference type="Gene3D" id="3.80.10.10">
    <property type="entry name" value="Ribonuclease Inhibitor"/>
    <property type="match status" value="2"/>
</dbReference>
<feature type="domain" description="NACHT" evidence="4">
    <location>
        <begin position="294"/>
        <end position="420"/>
    </location>
</feature>
<dbReference type="InterPro" id="IPR007111">
    <property type="entry name" value="NACHT_NTPase"/>
</dbReference>
<dbReference type="Gene3D" id="3.40.50.300">
    <property type="entry name" value="P-loop containing nucleotide triphosphate hydrolases"/>
    <property type="match status" value="1"/>
</dbReference>
<evidence type="ECO:0000313" key="5">
    <source>
        <dbReference type="EnsemblMetazoa" id="XP_038051100.1"/>
    </source>
</evidence>
<feature type="compositionally biased region" description="Polar residues" evidence="3">
    <location>
        <begin position="60"/>
        <end position="164"/>
    </location>
</feature>
<feature type="region of interest" description="Disordered" evidence="3">
    <location>
        <begin position="1"/>
        <end position="42"/>
    </location>
</feature>
<dbReference type="InterPro" id="IPR032675">
    <property type="entry name" value="LRR_dom_sf"/>
</dbReference>
<dbReference type="InterPro" id="IPR001611">
    <property type="entry name" value="Leu-rich_rpt"/>
</dbReference>
<dbReference type="GO" id="GO:0005524">
    <property type="term" value="F:ATP binding"/>
    <property type="evidence" value="ECO:0007669"/>
    <property type="project" value="UniProtKB-KW"/>
</dbReference>